<dbReference type="Gene3D" id="2.60.120.10">
    <property type="entry name" value="Jelly Rolls"/>
    <property type="match status" value="1"/>
</dbReference>
<evidence type="ECO:0000313" key="6">
    <source>
        <dbReference type="Proteomes" id="UP000838821"/>
    </source>
</evidence>
<dbReference type="Proteomes" id="UP000838821">
    <property type="component" value="Unassembled WGS sequence"/>
</dbReference>
<dbReference type="PROSITE" id="PS00041">
    <property type="entry name" value="HTH_ARAC_FAMILY_1"/>
    <property type="match status" value="1"/>
</dbReference>
<dbReference type="InterPro" id="IPR009057">
    <property type="entry name" value="Homeodomain-like_sf"/>
</dbReference>
<organism evidence="5 6">
    <name type="scientific">Paenibacillus allorhizoplanae</name>
    <dbReference type="NCBI Taxonomy" id="2905648"/>
    <lineage>
        <taxon>Bacteria</taxon>
        <taxon>Bacillati</taxon>
        <taxon>Bacillota</taxon>
        <taxon>Bacilli</taxon>
        <taxon>Bacillales</taxon>
        <taxon>Paenibacillaceae</taxon>
        <taxon>Paenibacillus</taxon>
    </lineage>
</organism>
<evidence type="ECO:0000313" key="5">
    <source>
        <dbReference type="EMBL" id="CAH1209213.1"/>
    </source>
</evidence>
<evidence type="ECO:0000256" key="1">
    <source>
        <dbReference type="ARBA" id="ARBA00023015"/>
    </source>
</evidence>
<evidence type="ECO:0000256" key="2">
    <source>
        <dbReference type="ARBA" id="ARBA00023125"/>
    </source>
</evidence>
<dbReference type="Pfam" id="PF07883">
    <property type="entry name" value="Cupin_2"/>
    <property type="match status" value="1"/>
</dbReference>
<dbReference type="InterPro" id="IPR018062">
    <property type="entry name" value="HTH_AraC-typ_CS"/>
</dbReference>
<accession>A0ABM9CB38</accession>
<dbReference type="Gene3D" id="1.10.10.60">
    <property type="entry name" value="Homeodomain-like"/>
    <property type="match status" value="2"/>
</dbReference>
<keyword evidence="2" id="KW-0238">DNA-binding</keyword>
<dbReference type="InterPro" id="IPR018060">
    <property type="entry name" value="HTH_AraC"/>
</dbReference>
<dbReference type="EMBL" id="CAKMMW010000009">
    <property type="protein sequence ID" value="CAH1209213.1"/>
    <property type="molecule type" value="Genomic_DNA"/>
</dbReference>
<gene>
    <name evidence="5" type="primary">rhaR_50</name>
    <name evidence="5" type="ORF">PAECIP111891_03271</name>
</gene>
<keyword evidence="6" id="KW-1185">Reference proteome</keyword>
<proteinExistence type="predicted"/>
<sequence length="302" mass="34854">MRMGNEPINFAIDDYTNHFLAAYPVHCEYRTIPLGQEQQLLHSHNGYEIYLVLQGTGTYIVGDRLYPLHAGSLTIIHPNVIHRPFHGHCKEFPRYVLSIDQSYLDQLHTICKLSDLSIPRLLAELHPDSSHYFLSTQQLDRVQTIFAELTNCLTVRDRSYELAVLKHIADLFLFSFGLQNENTTTLTTGDQYLVGDVLSYLIAHYQEPLHIEDLVQRFPVSRSQLFTLFKETTGTTIKQFLIEYRLNKAKRLLMETDIAISEVSAAVGFGDMSHFFHVFKKETGLTPKQYRVEAFRRNIKSN</sequence>
<dbReference type="PRINTS" id="PR00032">
    <property type="entry name" value="HTHARAC"/>
</dbReference>
<dbReference type="PANTHER" id="PTHR43280">
    <property type="entry name" value="ARAC-FAMILY TRANSCRIPTIONAL REGULATOR"/>
    <property type="match status" value="1"/>
</dbReference>
<name>A0ABM9CB38_9BACL</name>
<dbReference type="SUPFAM" id="SSF46689">
    <property type="entry name" value="Homeodomain-like"/>
    <property type="match status" value="2"/>
</dbReference>
<dbReference type="InterPro" id="IPR013096">
    <property type="entry name" value="Cupin_2"/>
</dbReference>
<dbReference type="PROSITE" id="PS01124">
    <property type="entry name" value="HTH_ARAC_FAMILY_2"/>
    <property type="match status" value="1"/>
</dbReference>
<dbReference type="InterPro" id="IPR020449">
    <property type="entry name" value="Tscrpt_reg_AraC-type_HTH"/>
</dbReference>
<dbReference type="SMART" id="SM00342">
    <property type="entry name" value="HTH_ARAC"/>
    <property type="match status" value="1"/>
</dbReference>
<dbReference type="Pfam" id="PF12833">
    <property type="entry name" value="HTH_18"/>
    <property type="match status" value="1"/>
</dbReference>
<feature type="domain" description="HTH araC/xylS-type" evidence="4">
    <location>
        <begin position="195"/>
        <end position="293"/>
    </location>
</feature>
<keyword evidence="1" id="KW-0805">Transcription regulation</keyword>
<dbReference type="InterPro" id="IPR014710">
    <property type="entry name" value="RmlC-like_jellyroll"/>
</dbReference>
<reference evidence="5" key="1">
    <citation type="submission" date="2022-01" db="EMBL/GenBank/DDBJ databases">
        <authorList>
            <person name="Criscuolo A."/>
        </authorList>
    </citation>
    <scope>NUCLEOTIDE SEQUENCE</scope>
    <source>
        <strain evidence="5">CIP111891</strain>
    </source>
</reference>
<comment type="caution">
    <text evidence="5">The sequence shown here is derived from an EMBL/GenBank/DDBJ whole genome shotgun (WGS) entry which is preliminary data.</text>
</comment>
<dbReference type="InterPro" id="IPR037923">
    <property type="entry name" value="HTH-like"/>
</dbReference>
<keyword evidence="3" id="KW-0804">Transcription</keyword>
<dbReference type="PANTHER" id="PTHR43280:SF27">
    <property type="entry name" value="TRANSCRIPTIONAL REGULATOR MTLR"/>
    <property type="match status" value="1"/>
</dbReference>
<evidence type="ECO:0000256" key="3">
    <source>
        <dbReference type="ARBA" id="ARBA00023163"/>
    </source>
</evidence>
<evidence type="ECO:0000259" key="4">
    <source>
        <dbReference type="PROSITE" id="PS01124"/>
    </source>
</evidence>
<dbReference type="SUPFAM" id="SSF51215">
    <property type="entry name" value="Regulatory protein AraC"/>
    <property type="match status" value="1"/>
</dbReference>
<protein>
    <submittedName>
        <fullName evidence="5">HTH-type transcriptional activator RhaR</fullName>
    </submittedName>
</protein>
<dbReference type="RefSeq" id="WP_236288748.1">
    <property type="nucleotide sequence ID" value="NZ_CAKMMW010000009.1"/>
</dbReference>